<dbReference type="PROSITE" id="PS00211">
    <property type="entry name" value="ABC_TRANSPORTER_1"/>
    <property type="match status" value="1"/>
</dbReference>
<dbReference type="GO" id="GO:0005886">
    <property type="term" value="C:plasma membrane"/>
    <property type="evidence" value="ECO:0007669"/>
    <property type="project" value="UniProtKB-SubCell"/>
</dbReference>
<evidence type="ECO:0000259" key="8">
    <source>
        <dbReference type="PROSITE" id="PS50893"/>
    </source>
</evidence>
<dbReference type="EMBL" id="JAAGOB010000007">
    <property type="protein sequence ID" value="NED96380.1"/>
    <property type="molecule type" value="Genomic_DNA"/>
</dbReference>
<reference evidence="9 10" key="1">
    <citation type="submission" date="2020-02" db="EMBL/GenBank/DDBJ databases">
        <authorList>
            <person name="Li X.-J."/>
            <person name="Feng X.-M."/>
        </authorList>
    </citation>
    <scope>NUCLEOTIDE SEQUENCE [LARGE SCALE GENOMIC DNA]</scope>
    <source>
        <strain evidence="9 10">CGMCC 4.7225</strain>
    </source>
</reference>
<dbReference type="SMART" id="SM00382">
    <property type="entry name" value="AAA"/>
    <property type="match status" value="1"/>
</dbReference>
<dbReference type="GO" id="GO:0005524">
    <property type="term" value="F:ATP binding"/>
    <property type="evidence" value="ECO:0007669"/>
    <property type="project" value="UniProtKB-KW"/>
</dbReference>
<dbReference type="PANTHER" id="PTHR43297">
    <property type="entry name" value="OLIGOPEPTIDE TRANSPORT ATP-BINDING PROTEIN APPD"/>
    <property type="match status" value="1"/>
</dbReference>
<dbReference type="InterPro" id="IPR050388">
    <property type="entry name" value="ABC_Ni/Peptide_Import"/>
</dbReference>
<feature type="domain" description="ABC transporter" evidence="8">
    <location>
        <begin position="5"/>
        <end position="251"/>
    </location>
</feature>
<proteinExistence type="inferred from homology"/>
<dbReference type="InterPro" id="IPR027417">
    <property type="entry name" value="P-loop_NTPase"/>
</dbReference>
<evidence type="ECO:0000256" key="1">
    <source>
        <dbReference type="ARBA" id="ARBA00004202"/>
    </source>
</evidence>
<keyword evidence="10" id="KW-1185">Reference proteome</keyword>
<organism evidence="9 10">
    <name type="scientific">Phytoactinopolyspora alkaliphila</name>
    <dbReference type="NCBI Taxonomy" id="1783498"/>
    <lineage>
        <taxon>Bacteria</taxon>
        <taxon>Bacillati</taxon>
        <taxon>Actinomycetota</taxon>
        <taxon>Actinomycetes</taxon>
        <taxon>Jiangellales</taxon>
        <taxon>Jiangellaceae</taxon>
        <taxon>Phytoactinopolyspora</taxon>
    </lineage>
</organism>
<keyword evidence="5" id="KW-0547">Nucleotide-binding</keyword>
<dbReference type="Pfam" id="PF00005">
    <property type="entry name" value="ABC_tran"/>
    <property type="match status" value="1"/>
</dbReference>
<accession>A0A6N9YN83</accession>
<keyword evidence="3" id="KW-0813">Transport</keyword>
<dbReference type="InterPro" id="IPR003593">
    <property type="entry name" value="AAA+_ATPase"/>
</dbReference>
<evidence type="ECO:0000256" key="3">
    <source>
        <dbReference type="ARBA" id="ARBA00022448"/>
    </source>
</evidence>
<evidence type="ECO:0000313" key="9">
    <source>
        <dbReference type="EMBL" id="NED96380.1"/>
    </source>
</evidence>
<dbReference type="InterPro" id="IPR003439">
    <property type="entry name" value="ABC_transporter-like_ATP-bd"/>
</dbReference>
<evidence type="ECO:0000256" key="6">
    <source>
        <dbReference type="ARBA" id="ARBA00022840"/>
    </source>
</evidence>
<evidence type="ECO:0000256" key="4">
    <source>
        <dbReference type="ARBA" id="ARBA00022475"/>
    </source>
</evidence>
<dbReference type="Gene3D" id="3.40.50.300">
    <property type="entry name" value="P-loop containing nucleotide triphosphate hydrolases"/>
    <property type="match status" value="1"/>
</dbReference>
<comment type="subcellular location">
    <subcellularLocation>
        <location evidence="1">Cell membrane</location>
        <topology evidence="1">Peripheral membrane protein</topology>
    </subcellularLocation>
</comment>
<dbReference type="PROSITE" id="PS50893">
    <property type="entry name" value="ABC_TRANSPORTER_2"/>
    <property type="match status" value="1"/>
</dbReference>
<keyword evidence="7" id="KW-0472">Membrane</keyword>
<comment type="similarity">
    <text evidence="2">Belongs to the ABC transporter superfamily.</text>
</comment>
<keyword evidence="4" id="KW-1003">Cell membrane</keyword>
<keyword evidence="6 9" id="KW-0067">ATP-binding</keyword>
<gene>
    <name evidence="9" type="ORF">G1H11_13800</name>
</gene>
<dbReference type="GO" id="GO:0016887">
    <property type="term" value="F:ATP hydrolysis activity"/>
    <property type="evidence" value="ECO:0007669"/>
    <property type="project" value="InterPro"/>
</dbReference>
<evidence type="ECO:0000313" key="10">
    <source>
        <dbReference type="Proteomes" id="UP000469185"/>
    </source>
</evidence>
<dbReference type="FunFam" id="3.40.50.300:FF:000016">
    <property type="entry name" value="Oligopeptide ABC transporter ATP-binding component"/>
    <property type="match status" value="1"/>
</dbReference>
<evidence type="ECO:0000256" key="2">
    <source>
        <dbReference type="ARBA" id="ARBA00005417"/>
    </source>
</evidence>
<dbReference type="SUPFAM" id="SSF52540">
    <property type="entry name" value="P-loop containing nucleoside triphosphate hydrolases"/>
    <property type="match status" value="1"/>
</dbReference>
<dbReference type="AlphaFoldDB" id="A0A6N9YN83"/>
<dbReference type="InterPro" id="IPR017871">
    <property type="entry name" value="ABC_transporter-like_CS"/>
</dbReference>
<dbReference type="CDD" id="cd03257">
    <property type="entry name" value="ABC_NikE_OppD_transporters"/>
    <property type="match status" value="1"/>
</dbReference>
<dbReference type="RefSeq" id="WP_163819176.1">
    <property type="nucleotide sequence ID" value="NZ_JAAGOB010000007.1"/>
</dbReference>
<evidence type="ECO:0000256" key="5">
    <source>
        <dbReference type="ARBA" id="ARBA00022741"/>
    </source>
</evidence>
<sequence length="279" mass="30257">MTSLLEVANLTVRFARGDGGAAVSDVSLSVHEGETLGVVGESGCGKTTTARAVLRLLPRGTAVSGSVRFGGRDLLGMPKRELRRLRWHELALVPQSAMNSLDPVRTVESQFIEIIRVHVRCSRREARRTVHAALADVGIDPDRGSSYPHQFSGGMRQRALIAMATVLRPRLLIADEPTTGLDVIVQDQVLRTLEQVQQRHGLAVLLVTHDLGVVAEMCDRIAVIRQGEIVEVGTVSEVILNPQHEYTARLIAAAGHHAQTTAEERAVALASTPGTERDR</sequence>
<name>A0A6N9YN83_9ACTN</name>
<dbReference type="Proteomes" id="UP000469185">
    <property type="component" value="Unassembled WGS sequence"/>
</dbReference>
<dbReference type="PANTHER" id="PTHR43297:SF2">
    <property type="entry name" value="DIPEPTIDE TRANSPORT ATP-BINDING PROTEIN DPPD"/>
    <property type="match status" value="1"/>
</dbReference>
<protein>
    <submittedName>
        <fullName evidence="9">ABC transporter ATP-binding protein</fullName>
    </submittedName>
</protein>
<evidence type="ECO:0000256" key="7">
    <source>
        <dbReference type="ARBA" id="ARBA00023136"/>
    </source>
</evidence>
<comment type="caution">
    <text evidence="9">The sequence shown here is derived from an EMBL/GenBank/DDBJ whole genome shotgun (WGS) entry which is preliminary data.</text>
</comment>